<evidence type="ECO:0000313" key="5">
    <source>
        <dbReference type="Proteomes" id="UP000465266"/>
    </source>
</evidence>
<evidence type="ECO:0000256" key="1">
    <source>
        <dbReference type="SAM" id="SignalP"/>
    </source>
</evidence>
<protein>
    <submittedName>
        <fullName evidence="3">Uncharacterized protein</fullName>
    </submittedName>
</protein>
<gene>
    <name evidence="3" type="ORF">Aud_007429</name>
    <name evidence="2" type="ORF">IFM53868_07247</name>
</gene>
<dbReference type="GeneID" id="66994906"/>
<evidence type="ECO:0000313" key="3">
    <source>
        <dbReference type="EMBL" id="GIC90991.1"/>
    </source>
</evidence>
<reference evidence="2 5" key="2">
    <citation type="submission" date="2020-01" db="EMBL/GenBank/DDBJ databases">
        <title>Draft genome sequence of Aspergillus udagawae IFM 53868.</title>
        <authorList>
            <person name="Takahashi H."/>
            <person name="Yaguchi T."/>
        </authorList>
    </citation>
    <scope>NUCLEOTIDE SEQUENCE [LARGE SCALE GENOMIC DNA]</scope>
    <source>
        <strain evidence="2 5">IFM 53868</strain>
    </source>
</reference>
<dbReference type="AlphaFoldDB" id="A0A8E0QY81"/>
<evidence type="ECO:0000313" key="2">
    <source>
        <dbReference type="EMBL" id="GFF93604.1"/>
    </source>
</evidence>
<dbReference type="RefSeq" id="XP_043148257.1">
    <property type="nucleotide sequence ID" value="XM_043292322.1"/>
</dbReference>
<dbReference type="Proteomes" id="UP000036893">
    <property type="component" value="Unassembled WGS sequence"/>
</dbReference>
<feature type="signal peptide" evidence="1">
    <location>
        <begin position="1"/>
        <end position="19"/>
    </location>
</feature>
<reference evidence="3" key="1">
    <citation type="journal article" date="2015" name="Genome Announc.">
        <title>Draft Genome Sequence of the Pathogenic Filamentous Fungus Aspergillus udagawae Strain IFM 46973T.</title>
        <authorList>
            <person name="Kusuya Y."/>
            <person name="Takahashi-Nakaguchi A."/>
            <person name="Takahashi H."/>
            <person name="Yaguchi T."/>
        </authorList>
    </citation>
    <scope>NUCLEOTIDE SEQUENCE</scope>
    <source>
        <strain evidence="3">IFM 46973</strain>
    </source>
</reference>
<dbReference type="Proteomes" id="UP000465266">
    <property type="component" value="Unassembled WGS sequence"/>
</dbReference>
<dbReference type="PROSITE" id="PS51257">
    <property type="entry name" value="PROKAR_LIPOPROTEIN"/>
    <property type="match status" value="1"/>
</dbReference>
<dbReference type="EMBL" id="BBXM02000005">
    <property type="protein sequence ID" value="GIC90991.1"/>
    <property type="molecule type" value="Genomic_DNA"/>
</dbReference>
<evidence type="ECO:0000313" key="4">
    <source>
        <dbReference type="Proteomes" id="UP000036893"/>
    </source>
</evidence>
<sequence length="182" mass="20302">MRPSQFFTLLAAVSPAVNALLGSSCISAVNSLNKTPALFIEAGQRVACQAGCKPKPAEWLKYGREFVNGVVEDGAAYCQIDDGQDVLAEYLDQIFHDVMDRCEAKLDDNHLCGDPEQLSEFKNCVLSNRWHSLSSPRLSSLLPYASEERCKLVDSYINSSQLWDHDFPKRAKKYIGNCHNDL</sequence>
<name>A0A8E0QY81_9EURO</name>
<proteinExistence type="predicted"/>
<reference evidence="3" key="3">
    <citation type="submission" date="2021-01" db="EMBL/GenBank/DDBJ databases">
        <title>Pan-genome distribution and transcriptional activeness of fungal secondary metabolism genes in Aspergillus section Fumigati.</title>
        <authorList>
            <person name="Takahashi H."/>
            <person name="Umemura M."/>
            <person name="Ninomiya A."/>
            <person name="Kusuya Y."/>
            <person name="Urayama S."/>
            <person name="Shimizu M."/>
            <person name="Watanabe A."/>
            <person name="Kamei K."/>
            <person name="Yaguchi T."/>
            <person name="Hagiwara D."/>
        </authorList>
    </citation>
    <scope>NUCLEOTIDE SEQUENCE</scope>
    <source>
        <strain evidence="3">IFM 46973</strain>
    </source>
</reference>
<keyword evidence="1" id="KW-0732">Signal</keyword>
<comment type="caution">
    <text evidence="3">The sequence shown here is derived from an EMBL/GenBank/DDBJ whole genome shotgun (WGS) entry which is preliminary data.</text>
</comment>
<dbReference type="EMBL" id="BLKG01000092">
    <property type="protein sequence ID" value="GFF93604.1"/>
    <property type="molecule type" value="Genomic_DNA"/>
</dbReference>
<accession>A0A8E0QY81</accession>
<keyword evidence="5" id="KW-1185">Reference proteome</keyword>
<feature type="chain" id="PRO_5034763911" evidence="1">
    <location>
        <begin position="20"/>
        <end position="182"/>
    </location>
</feature>
<organism evidence="3 4">
    <name type="scientific">Aspergillus udagawae</name>
    <dbReference type="NCBI Taxonomy" id="91492"/>
    <lineage>
        <taxon>Eukaryota</taxon>
        <taxon>Fungi</taxon>
        <taxon>Dikarya</taxon>
        <taxon>Ascomycota</taxon>
        <taxon>Pezizomycotina</taxon>
        <taxon>Eurotiomycetes</taxon>
        <taxon>Eurotiomycetidae</taxon>
        <taxon>Eurotiales</taxon>
        <taxon>Aspergillaceae</taxon>
        <taxon>Aspergillus</taxon>
        <taxon>Aspergillus subgen. Fumigati</taxon>
    </lineage>
</organism>